<evidence type="ECO:0000313" key="2">
    <source>
        <dbReference type="Proteomes" id="UP001163046"/>
    </source>
</evidence>
<comment type="caution">
    <text evidence="1">The sequence shown here is derived from an EMBL/GenBank/DDBJ whole genome shotgun (WGS) entry which is preliminary data.</text>
</comment>
<dbReference type="AlphaFoldDB" id="A0A9X0D9G1"/>
<dbReference type="Proteomes" id="UP001163046">
    <property type="component" value="Unassembled WGS sequence"/>
</dbReference>
<keyword evidence="2" id="KW-1185">Reference proteome</keyword>
<sequence>MWKNAANIMLSHKDMEPFLQLALSSKVSNEFKQYCKGTNSILKGTLTEELAAYFNWFVLQEVKAMCPFWHASVVGACRVHNCACFHRGEGARTGPEEICQSNMDGLEGDFVSAKRTYVVTGSTPSKPKRKRVRKLFSPSARKPLSFVQSPVNSNVADNSLASPNRKVTKKIIKAKCHIVSPMRKSPVKSHKWTYEEERAVVEFISISKSDPKYDMEERAEWPSFRDGHCFWTDAAIHIKTSTAANILLASSI</sequence>
<accession>A0A9X0D9G1</accession>
<reference evidence="1" key="1">
    <citation type="submission" date="2023-01" db="EMBL/GenBank/DDBJ databases">
        <title>Genome assembly of the deep-sea coral Lophelia pertusa.</title>
        <authorList>
            <person name="Herrera S."/>
            <person name="Cordes E."/>
        </authorList>
    </citation>
    <scope>NUCLEOTIDE SEQUENCE</scope>
    <source>
        <strain evidence="1">USNM1676648</strain>
        <tissue evidence="1">Polyp</tissue>
    </source>
</reference>
<dbReference type="OrthoDB" id="10379614at2759"/>
<evidence type="ECO:0000313" key="1">
    <source>
        <dbReference type="EMBL" id="KAJ7391436.1"/>
    </source>
</evidence>
<gene>
    <name evidence="1" type="ORF">OS493_018482</name>
</gene>
<protein>
    <submittedName>
        <fullName evidence="1">Uncharacterized protein</fullName>
    </submittedName>
</protein>
<organism evidence="1 2">
    <name type="scientific">Desmophyllum pertusum</name>
    <dbReference type="NCBI Taxonomy" id="174260"/>
    <lineage>
        <taxon>Eukaryota</taxon>
        <taxon>Metazoa</taxon>
        <taxon>Cnidaria</taxon>
        <taxon>Anthozoa</taxon>
        <taxon>Hexacorallia</taxon>
        <taxon>Scleractinia</taxon>
        <taxon>Caryophylliina</taxon>
        <taxon>Caryophylliidae</taxon>
        <taxon>Desmophyllum</taxon>
    </lineage>
</organism>
<name>A0A9X0D9G1_9CNID</name>
<dbReference type="EMBL" id="MU825406">
    <property type="protein sequence ID" value="KAJ7391436.1"/>
    <property type="molecule type" value="Genomic_DNA"/>
</dbReference>
<proteinExistence type="predicted"/>